<gene>
    <name evidence="6" type="primary">paaH</name>
    <name evidence="6" type="ORF">ERS075579_03515</name>
</gene>
<dbReference type="InterPro" id="IPR008927">
    <property type="entry name" value="6-PGluconate_DH-like_C_sf"/>
</dbReference>
<comment type="pathway">
    <text evidence="1">Lipid metabolism; butanoate metabolism.</text>
</comment>
<dbReference type="EC" id="1.1.1.157" evidence="6"/>
<evidence type="ECO:0000259" key="4">
    <source>
        <dbReference type="Pfam" id="PF00725"/>
    </source>
</evidence>
<dbReference type="GO" id="GO:0070403">
    <property type="term" value="F:NAD+ binding"/>
    <property type="evidence" value="ECO:0007669"/>
    <property type="project" value="InterPro"/>
</dbReference>
<dbReference type="PANTHER" id="PTHR48075">
    <property type="entry name" value="3-HYDROXYACYL-COA DEHYDROGENASE FAMILY PROTEIN"/>
    <property type="match status" value="1"/>
</dbReference>
<feature type="domain" description="3-hydroxyacyl-CoA dehydrogenase NAD binding" evidence="5">
    <location>
        <begin position="8"/>
        <end position="169"/>
    </location>
</feature>
<evidence type="ECO:0000256" key="1">
    <source>
        <dbReference type="ARBA" id="ARBA00005086"/>
    </source>
</evidence>
<dbReference type="EMBL" id="CSWP01000007">
    <property type="protein sequence ID" value="CPV62920.1"/>
    <property type="molecule type" value="Genomic_DNA"/>
</dbReference>
<dbReference type="Proteomes" id="UP000045782">
    <property type="component" value="Unassembled WGS sequence"/>
</dbReference>
<accession>A0A0U0ZPN6</accession>
<dbReference type="GO" id="GO:0006631">
    <property type="term" value="P:fatty acid metabolic process"/>
    <property type="evidence" value="ECO:0007669"/>
    <property type="project" value="InterPro"/>
</dbReference>
<proteinExistence type="inferred from homology"/>
<dbReference type="GO" id="GO:0050104">
    <property type="term" value="F:L-gulonate 3-dehydrogenase activity"/>
    <property type="evidence" value="ECO:0007669"/>
    <property type="project" value="TreeGrafter"/>
</dbReference>
<dbReference type="InterPro" id="IPR006176">
    <property type="entry name" value="3-OHacyl-CoA_DH_NAD-bd"/>
</dbReference>
<keyword evidence="3 6" id="KW-0560">Oxidoreductase</keyword>
<feature type="domain" description="3-hydroxyacyl-CoA dehydrogenase C-terminal" evidence="4">
    <location>
        <begin position="172"/>
        <end position="240"/>
    </location>
</feature>
<evidence type="ECO:0000259" key="5">
    <source>
        <dbReference type="Pfam" id="PF02737"/>
    </source>
</evidence>
<dbReference type="Gene3D" id="1.10.1040.10">
    <property type="entry name" value="N-(1-d-carboxylethyl)-l-norvaline Dehydrogenase, domain 2"/>
    <property type="match status" value="1"/>
</dbReference>
<dbReference type="Pfam" id="PF02737">
    <property type="entry name" value="3HCDH_N"/>
    <property type="match status" value="1"/>
</dbReference>
<evidence type="ECO:0000256" key="3">
    <source>
        <dbReference type="ARBA" id="ARBA00023002"/>
    </source>
</evidence>
<dbReference type="InterPro" id="IPR013328">
    <property type="entry name" value="6PGD_dom2"/>
</dbReference>
<reference evidence="6 7" key="1">
    <citation type="submission" date="2015-03" db="EMBL/GenBank/DDBJ databases">
        <authorList>
            <person name="Murphy D."/>
        </authorList>
    </citation>
    <scope>NUCLEOTIDE SEQUENCE [LARGE SCALE GENOMIC DNA]</scope>
    <source>
        <strain evidence="6 7">PAP088</strain>
    </source>
</reference>
<dbReference type="GO" id="GO:0008691">
    <property type="term" value="F:3-hydroxybutyryl-CoA dehydrogenase activity"/>
    <property type="evidence" value="ECO:0007669"/>
    <property type="project" value="UniProtKB-EC"/>
</dbReference>
<dbReference type="InterPro" id="IPR006180">
    <property type="entry name" value="3-OHacyl-CoA_DH_CS"/>
</dbReference>
<evidence type="ECO:0000313" key="6">
    <source>
        <dbReference type="EMBL" id="CPV62920.1"/>
    </source>
</evidence>
<protein>
    <submittedName>
        <fullName evidence="6">Putative 3-hydroxyacyl-CoA dehydrogenase</fullName>
        <ecNumber evidence="6">1.1.1.157</ecNumber>
    </submittedName>
</protein>
<name>A0A0U0ZPN6_9MYCO</name>
<evidence type="ECO:0000313" key="7">
    <source>
        <dbReference type="Proteomes" id="UP000045782"/>
    </source>
</evidence>
<sequence length="297" mass="31635">MTDQQKTMAVVGAGVIGLSWARLARSHGWRVGITDPRDDLDAVVRAAFGADDSDVFTSPTLADVVAEADLVQENGPERLAIKRELFGQFLESAPEHAVLATSSSSIGATLIADGLSAGDRVIVGHPFNPPELMPLVEVVPGTQTSDSTLNAAVDLYRKLGRAPIVIRKEVPGFVANRLQVALTREAQYLVEEGVVSVTDLDTALQNSLGLRWAATGLFEGNTLGGGPEGARHLYEGLGAEVGKITMGTPSSDPQVIEKLIEDIDTAYGTGPENYERLLARRNERTRAVLAALRQLDA</sequence>
<dbReference type="Pfam" id="PF00725">
    <property type="entry name" value="3HCDH"/>
    <property type="match status" value="1"/>
</dbReference>
<dbReference type="Gene3D" id="3.40.50.720">
    <property type="entry name" value="NAD(P)-binding Rossmann-like Domain"/>
    <property type="match status" value="1"/>
</dbReference>
<dbReference type="RefSeq" id="WP_005101071.1">
    <property type="nucleotide sequence ID" value="NZ_AP022621.1"/>
</dbReference>
<dbReference type="SUPFAM" id="SSF48179">
    <property type="entry name" value="6-phosphogluconate dehydrogenase C-terminal domain-like"/>
    <property type="match status" value="1"/>
</dbReference>
<comment type="similarity">
    <text evidence="2">Belongs to the 3-hydroxyacyl-CoA dehydrogenase family.</text>
</comment>
<evidence type="ECO:0000256" key="2">
    <source>
        <dbReference type="ARBA" id="ARBA00009463"/>
    </source>
</evidence>
<dbReference type="InterPro" id="IPR036291">
    <property type="entry name" value="NAD(P)-bd_dom_sf"/>
</dbReference>
<dbReference type="PANTHER" id="PTHR48075:SF1">
    <property type="entry name" value="LAMBDA-CRYSTALLIN HOMOLOG"/>
    <property type="match status" value="1"/>
</dbReference>
<dbReference type="SUPFAM" id="SSF51735">
    <property type="entry name" value="NAD(P)-binding Rossmann-fold domains"/>
    <property type="match status" value="1"/>
</dbReference>
<dbReference type="PROSITE" id="PS00067">
    <property type="entry name" value="3HCDH"/>
    <property type="match status" value="1"/>
</dbReference>
<dbReference type="AlphaFoldDB" id="A0A0U0ZPN6"/>
<dbReference type="InterPro" id="IPR006108">
    <property type="entry name" value="3HC_DH_C"/>
</dbReference>
<organism evidence="6 7">
    <name type="scientific">Mycobacteroides abscessus</name>
    <dbReference type="NCBI Taxonomy" id="36809"/>
    <lineage>
        <taxon>Bacteria</taxon>
        <taxon>Bacillati</taxon>
        <taxon>Actinomycetota</taxon>
        <taxon>Actinomycetes</taxon>
        <taxon>Mycobacteriales</taxon>
        <taxon>Mycobacteriaceae</taxon>
        <taxon>Mycobacteroides</taxon>
    </lineage>
</organism>